<gene>
    <name evidence="3" type="ORF">WJX72_000254</name>
</gene>
<proteinExistence type="predicted"/>
<evidence type="ECO:0000313" key="3">
    <source>
        <dbReference type="EMBL" id="KAK9816439.1"/>
    </source>
</evidence>
<sequence length="217" mass="23585">MDKLYMEHLLREKRQASASGSSSGDTDVDCLEGPLELACPHCYEAPLEFAELIDHLEEAHGCPQRVVSCPVCRRPARDMVEHLLQHTHLYEQATCTQSTSALRPSQHPTQVCDRISRVPNGASGSELGVCKLKQMQSGSSHELKLAGRGVPASMVAEQAKRAAGCASGQPTAGHKASSGRLKEAEKPVDRPVCADSPAMRVRFLEQLLLNALDLDRH</sequence>
<evidence type="ECO:0000313" key="4">
    <source>
        <dbReference type="Proteomes" id="UP001489004"/>
    </source>
</evidence>
<accession>A0AAW1Q7Y7</accession>
<feature type="region of interest" description="Disordered" evidence="1">
    <location>
        <begin position="161"/>
        <end position="189"/>
    </location>
</feature>
<reference evidence="3 4" key="1">
    <citation type="journal article" date="2024" name="Nat. Commun.">
        <title>Phylogenomics reveals the evolutionary origins of lichenization in chlorophyte algae.</title>
        <authorList>
            <person name="Puginier C."/>
            <person name="Libourel C."/>
            <person name="Otte J."/>
            <person name="Skaloud P."/>
            <person name="Haon M."/>
            <person name="Grisel S."/>
            <person name="Petersen M."/>
            <person name="Berrin J.G."/>
            <person name="Delaux P.M."/>
            <person name="Dal Grande F."/>
            <person name="Keller J."/>
        </authorList>
    </citation>
    <scope>NUCLEOTIDE SEQUENCE [LARGE SCALE GENOMIC DNA]</scope>
    <source>
        <strain evidence="3 4">SAG 2043</strain>
    </source>
</reference>
<dbReference type="Proteomes" id="UP001489004">
    <property type="component" value="Unassembled WGS sequence"/>
</dbReference>
<dbReference type="EMBL" id="JALJOR010000005">
    <property type="protein sequence ID" value="KAK9816439.1"/>
    <property type="molecule type" value="Genomic_DNA"/>
</dbReference>
<evidence type="ECO:0000259" key="2">
    <source>
        <dbReference type="Pfam" id="PF05605"/>
    </source>
</evidence>
<name>A0AAW1Q7Y7_9CHLO</name>
<feature type="domain" description="Di19 zinc-binding" evidence="2">
    <location>
        <begin position="36"/>
        <end position="86"/>
    </location>
</feature>
<keyword evidence="4" id="KW-1185">Reference proteome</keyword>
<comment type="caution">
    <text evidence="3">The sequence shown here is derived from an EMBL/GenBank/DDBJ whole genome shotgun (WGS) entry which is preliminary data.</text>
</comment>
<feature type="compositionally biased region" description="Basic and acidic residues" evidence="1">
    <location>
        <begin position="180"/>
        <end position="189"/>
    </location>
</feature>
<evidence type="ECO:0000256" key="1">
    <source>
        <dbReference type="SAM" id="MobiDB-lite"/>
    </source>
</evidence>
<dbReference type="AlphaFoldDB" id="A0AAW1Q7Y7"/>
<organism evidence="3 4">
    <name type="scientific">[Myrmecia] bisecta</name>
    <dbReference type="NCBI Taxonomy" id="41462"/>
    <lineage>
        <taxon>Eukaryota</taxon>
        <taxon>Viridiplantae</taxon>
        <taxon>Chlorophyta</taxon>
        <taxon>core chlorophytes</taxon>
        <taxon>Trebouxiophyceae</taxon>
        <taxon>Trebouxiales</taxon>
        <taxon>Trebouxiaceae</taxon>
        <taxon>Myrmecia</taxon>
    </lineage>
</organism>
<dbReference type="Pfam" id="PF05605">
    <property type="entry name" value="zf-Di19"/>
    <property type="match status" value="1"/>
</dbReference>
<dbReference type="InterPro" id="IPR008598">
    <property type="entry name" value="Di19_Zn-bd"/>
</dbReference>
<protein>
    <recommendedName>
        <fullName evidence="2">Di19 zinc-binding domain-containing protein</fullName>
    </recommendedName>
</protein>